<proteinExistence type="predicted"/>
<comment type="caution">
    <text evidence="2">The sequence shown here is derived from an EMBL/GenBank/DDBJ whole genome shotgun (WGS) entry which is preliminary data.</text>
</comment>
<dbReference type="AlphaFoldDB" id="A0A922MEK0"/>
<dbReference type="EMBL" id="JACEFF010000539">
    <property type="protein sequence ID" value="KAH9635635.1"/>
    <property type="molecule type" value="Genomic_DNA"/>
</dbReference>
<reference evidence="2" key="1">
    <citation type="journal article" date="2021" name="G3 (Bethesda)">
        <title>Genome and transcriptome analysis of the beet armyworm Spodoptera exigua reveals targets for pest control. .</title>
        <authorList>
            <person name="Simon S."/>
            <person name="Breeschoten T."/>
            <person name="Jansen H.J."/>
            <person name="Dirks R.P."/>
            <person name="Schranz M.E."/>
            <person name="Ros V.I.D."/>
        </authorList>
    </citation>
    <scope>NUCLEOTIDE SEQUENCE</scope>
    <source>
        <strain evidence="2">TB_SE_WUR_2020</strain>
    </source>
</reference>
<evidence type="ECO:0000313" key="3">
    <source>
        <dbReference type="Proteomes" id="UP000814243"/>
    </source>
</evidence>
<protein>
    <submittedName>
        <fullName evidence="2">Uncharacterized protein</fullName>
    </submittedName>
</protein>
<dbReference type="Proteomes" id="UP000814243">
    <property type="component" value="Unassembled WGS sequence"/>
</dbReference>
<feature type="region of interest" description="Disordered" evidence="1">
    <location>
        <begin position="1"/>
        <end position="41"/>
    </location>
</feature>
<name>A0A922MEK0_SPOEX</name>
<accession>A0A922MEK0</accession>
<gene>
    <name evidence="2" type="ORF">HF086_007705</name>
</gene>
<evidence type="ECO:0000313" key="2">
    <source>
        <dbReference type="EMBL" id="KAH9635635.1"/>
    </source>
</evidence>
<evidence type="ECO:0000256" key="1">
    <source>
        <dbReference type="SAM" id="MobiDB-lite"/>
    </source>
</evidence>
<feature type="compositionally biased region" description="Polar residues" evidence="1">
    <location>
        <begin position="1"/>
        <end position="12"/>
    </location>
</feature>
<organism evidence="2 3">
    <name type="scientific">Spodoptera exigua</name>
    <name type="common">Beet armyworm</name>
    <name type="synonym">Noctua fulgens</name>
    <dbReference type="NCBI Taxonomy" id="7107"/>
    <lineage>
        <taxon>Eukaryota</taxon>
        <taxon>Metazoa</taxon>
        <taxon>Ecdysozoa</taxon>
        <taxon>Arthropoda</taxon>
        <taxon>Hexapoda</taxon>
        <taxon>Insecta</taxon>
        <taxon>Pterygota</taxon>
        <taxon>Neoptera</taxon>
        <taxon>Endopterygota</taxon>
        <taxon>Lepidoptera</taxon>
        <taxon>Glossata</taxon>
        <taxon>Ditrysia</taxon>
        <taxon>Noctuoidea</taxon>
        <taxon>Noctuidae</taxon>
        <taxon>Amphipyrinae</taxon>
        <taxon>Spodoptera</taxon>
    </lineage>
</organism>
<sequence length="200" mass="22277">MENSPFAQSSRVARSPPGTPLPPATPTSQRPCQFPDPPETIQTPEIQKWLTVIDQSLTEVCSIVGDGKMNSEQKLRVNALSRKVSSATAQMAVLYQALKCKAMLDHQSLCNLTDQLDLSHQIQDLKQKITDTPKPTQSNSFADMVKKGANKFIQPINVSSIAIYPNDKMKTSDETKSLVQKIIRPEEMKLQMSPKKEIRV</sequence>